<dbReference type="EMBL" id="SEOQ01000124">
    <property type="protein sequence ID" value="TFY69947.1"/>
    <property type="molecule type" value="Genomic_DNA"/>
</dbReference>
<proteinExistence type="predicted"/>
<comment type="caution">
    <text evidence="2">The sequence shown here is derived from an EMBL/GenBank/DDBJ whole genome shotgun (WGS) entry which is preliminary data.</text>
</comment>
<keyword evidence="1" id="KW-0175">Coiled coil</keyword>
<dbReference type="AlphaFoldDB" id="A0A4Y9Z7D6"/>
<evidence type="ECO:0000313" key="2">
    <source>
        <dbReference type="EMBL" id="TFY69947.1"/>
    </source>
</evidence>
<protein>
    <submittedName>
        <fullName evidence="2">Uncharacterized protein</fullName>
    </submittedName>
</protein>
<name>A0A4Y9Z7D6_9AGAM</name>
<reference evidence="2 3" key="1">
    <citation type="submission" date="2019-02" db="EMBL/GenBank/DDBJ databases">
        <title>Genome sequencing of the rare red list fungi Dentipellis fragilis.</title>
        <authorList>
            <person name="Buettner E."/>
            <person name="Kellner H."/>
        </authorList>
    </citation>
    <scope>NUCLEOTIDE SEQUENCE [LARGE SCALE GENOMIC DNA]</scope>
    <source>
        <strain evidence="2 3">DSM 105465</strain>
    </source>
</reference>
<dbReference type="Proteomes" id="UP000298327">
    <property type="component" value="Unassembled WGS sequence"/>
</dbReference>
<evidence type="ECO:0000313" key="3">
    <source>
        <dbReference type="Proteomes" id="UP000298327"/>
    </source>
</evidence>
<evidence type="ECO:0000256" key="1">
    <source>
        <dbReference type="SAM" id="Coils"/>
    </source>
</evidence>
<organism evidence="2 3">
    <name type="scientific">Dentipellis fragilis</name>
    <dbReference type="NCBI Taxonomy" id="205917"/>
    <lineage>
        <taxon>Eukaryota</taxon>
        <taxon>Fungi</taxon>
        <taxon>Dikarya</taxon>
        <taxon>Basidiomycota</taxon>
        <taxon>Agaricomycotina</taxon>
        <taxon>Agaricomycetes</taxon>
        <taxon>Russulales</taxon>
        <taxon>Hericiaceae</taxon>
        <taxon>Dentipellis</taxon>
    </lineage>
</organism>
<feature type="coiled-coil region" evidence="1">
    <location>
        <begin position="285"/>
        <end position="315"/>
    </location>
</feature>
<gene>
    <name evidence="2" type="ORF">EVG20_g2934</name>
</gene>
<dbReference type="OrthoDB" id="10585411at2759"/>
<sequence length="331" mass="37166">MTGRLDLRLDLDDRASERLGVEEASKRTLQAVTFRIDEPEHLGNAASSCNVDALSGLRCTAANIPLRFAWIALFFHLVPLASSRRFQPRLKASCWSWGMLSAPGILSNSETHSYCVLYTMAYPNSPGGLPRSLYTDMSSMYISSPRAGHANAPPYQQALNLQRPDMVGNSRMSVPPELYSGMSSMQISPPYQSHASLPPDAQAALGRDPVIPNFGGPVHAGKKAQDSAALSHYTYIKTEDFGASPAELYHPLSPECTRYMEELDREVDAELEKSLERQLALGPHCQNTREILESHRSAMRRAEELKEMHRFLERRYKEKHPNWRDEIERHG</sequence>
<keyword evidence="3" id="KW-1185">Reference proteome</keyword>
<accession>A0A4Y9Z7D6</accession>